<dbReference type="RefSeq" id="WP_279831451.1">
    <property type="nucleotide sequence ID" value="NZ_CP097767.1"/>
</dbReference>
<evidence type="ECO:0000313" key="1">
    <source>
        <dbReference type="EMBL" id="MDH2329907.1"/>
    </source>
</evidence>
<evidence type="ECO:0000313" key="2">
    <source>
        <dbReference type="Proteomes" id="UP001229409"/>
    </source>
</evidence>
<dbReference type="EMBL" id="JARVWT010000001">
    <property type="protein sequence ID" value="MDH2329907.1"/>
    <property type="molecule type" value="Genomic_DNA"/>
</dbReference>
<sequence>MKRKIILTLLVTSFMLLILVNPSAGYQDSEHNYQPAQHGEM</sequence>
<reference evidence="1" key="1">
    <citation type="submission" date="2023-04" db="EMBL/GenBank/DDBJ databases">
        <title>Uncovering the Secrets of Slow-Growing Bacteria in Tropical Savanna Soil through Cultivation and Genomic Analysis.</title>
        <authorList>
            <person name="Goncalves O.S."/>
            <person name="Santana M.F."/>
        </authorList>
    </citation>
    <scope>NUCLEOTIDE SEQUENCE</scope>
    <source>
        <strain evidence="1">ANTI</strain>
    </source>
</reference>
<gene>
    <name evidence="1" type="ORF">QDS18_03435</name>
</gene>
<accession>A0AAP3ZUI7</accession>
<dbReference type="Proteomes" id="UP001229409">
    <property type="component" value="Unassembled WGS sequence"/>
</dbReference>
<organism evidence="1 2">
    <name type="scientific">Paenibacillus polymyxa</name>
    <name type="common">Bacillus polymyxa</name>
    <dbReference type="NCBI Taxonomy" id="1406"/>
    <lineage>
        <taxon>Bacteria</taxon>
        <taxon>Bacillati</taxon>
        <taxon>Bacillota</taxon>
        <taxon>Bacilli</taxon>
        <taxon>Bacillales</taxon>
        <taxon>Paenibacillaceae</taxon>
        <taxon>Paenibacillus</taxon>
    </lineage>
</organism>
<protein>
    <submittedName>
        <fullName evidence="1">Uncharacterized protein</fullName>
    </submittedName>
</protein>
<dbReference type="AlphaFoldDB" id="A0AAP3ZUI7"/>
<name>A0AAP3ZUI7_PAEPO</name>
<proteinExistence type="predicted"/>
<comment type="caution">
    <text evidence="1">The sequence shown here is derived from an EMBL/GenBank/DDBJ whole genome shotgun (WGS) entry which is preliminary data.</text>
</comment>